<protein>
    <submittedName>
        <fullName evidence="1">Uncharacterized protein</fullName>
    </submittedName>
</protein>
<dbReference type="Proteomes" id="UP000226031">
    <property type="component" value="Unassembled WGS sequence"/>
</dbReference>
<keyword evidence="2" id="KW-1185">Reference proteome</keyword>
<dbReference type="EMBL" id="PDND01000144">
    <property type="protein sequence ID" value="PGH31038.1"/>
    <property type="molecule type" value="Genomic_DNA"/>
</dbReference>
<gene>
    <name evidence="1" type="ORF">GX50_06196</name>
</gene>
<name>A0A2B7ZD02_9EURO</name>
<sequence length="92" mass="10678">MSAAVLKRILSQEPALCVWLSKLKARTPVQRPWIPTNDRQLLKLQKERLPNANMMKRLPSTAYQEFNILRALTEKGTGVRMIDLMLNAKERF</sequence>
<evidence type="ECO:0000313" key="1">
    <source>
        <dbReference type="EMBL" id="PGH31038.1"/>
    </source>
</evidence>
<dbReference type="AlphaFoldDB" id="A0A2B7ZD02"/>
<reference evidence="1 2" key="1">
    <citation type="submission" date="2017-10" db="EMBL/GenBank/DDBJ databases">
        <title>Comparative genomics in systemic dimorphic fungi from Ajellomycetaceae.</title>
        <authorList>
            <person name="Munoz J.F."/>
            <person name="Mcewen J.G."/>
            <person name="Clay O.K."/>
            <person name="Cuomo C.A."/>
        </authorList>
    </citation>
    <scope>NUCLEOTIDE SEQUENCE [LARGE SCALE GENOMIC DNA]</scope>
    <source>
        <strain evidence="1 2">UAMH4076</strain>
    </source>
</reference>
<comment type="caution">
    <text evidence="1">The sequence shown here is derived from an EMBL/GenBank/DDBJ whole genome shotgun (WGS) entry which is preliminary data.</text>
</comment>
<proteinExistence type="predicted"/>
<accession>A0A2B7ZD02</accession>
<evidence type="ECO:0000313" key="2">
    <source>
        <dbReference type="Proteomes" id="UP000226031"/>
    </source>
</evidence>
<organism evidence="1 2">
    <name type="scientific">[Emmonsia] crescens</name>
    <dbReference type="NCBI Taxonomy" id="73230"/>
    <lineage>
        <taxon>Eukaryota</taxon>
        <taxon>Fungi</taxon>
        <taxon>Dikarya</taxon>
        <taxon>Ascomycota</taxon>
        <taxon>Pezizomycotina</taxon>
        <taxon>Eurotiomycetes</taxon>
        <taxon>Eurotiomycetidae</taxon>
        <taxon>Onygenales</taxon>
        <taxon>Ajellomycetaceae</taxon>
        <taxon>Emergomyces</taxon>
    </lineage>
</organism>